<evidence type="ECO:0000313" key="2">
    <source>
        <dbReference type="EMBL" id="CAA3000150.1"/>
    </source>
</evidence>
<organism evidence="2 3">
    <name type="scientific">Olea europaea subsp. europaea</name>
    <dbReference type="NCBI Taxonomy" id="158383"/>
    <lineage>
        <taxon>Eukaryota</taxon>
        <taxon>Viridiplantae</taxon>
        <taxon>Streptophyta</taxon>
        <taxon>Embryophyta</taxon>
        <taxon>Tracheophyta</taxon>
        <taxon>Spermatophyta</taxon>
        <taxon>Magnoliopsida</taxon>
        <taxon>eudicotyledons</taxon>
        <taxon>Gunneridae</taxon>
        <taxon>Pentapetalae</taxon>
        <taxon>asterids</taxon>
        <taxon>lamiids</taxon>
        <taxon>Lamiales</taxon>
        <taxon>Oleaceae</taxon>
        <taxon>Oleeae</taxon>
        <taxon>Olea</taxon>
    </lineage>
</organism>
<accession>A0A8S0T8G3</accession>
<evidence type="ECO:0000256" key="1">
    <source>
        <dbReference type="SAM" id="MobiDB-lite"/>
    </source>
</evidence>
<keyword evidence="3" id="KW-1185">Reference proteome</keyword>
<comment type="caution">
    <text evidence="2">The sequence shown here is derived from an EMBL/GenBank/DDBJ whole genome shotgun (WGS) entry which is preliminary data.</text>
</comment>
<name>A0A8S0T8G3_OLEEU</name>
<proteinExistence type="predicted"/>
<feature type="region of interest" description="Disordered" evidence="1">
    <location>
        <begin position="95"/>
        <end position="116"/>
    </location>
</feature>
<reference evidence="2 3" key="1">
    <citation type="submission" date="2019-12" db="EMBL/GenBank/DDBJ databases">
        <authorList>
            <person name="Alioto T."/>
            <person name="Alioto T."/>
            <person name="Gomez Garrido J."/>
        </authorList>
    </citation>
    <scope>NUCLEOTIDE SEQUENCE [LARGE SCALE GENOMIC DNA]</scope>
</reference>
<sequence>MACTPCCLHVIENLPTFLPWPGCVPDMASTPCPRNCPEMPEKLVVSLSRPRHGPHNVSQKLPRNAYKLGCISDKAGMCPGHDLHTVHRNFSKIPENRAASPPWPERLSDMASTPCSSNRREIHENQVASLSCPGHGRHTVSQKLPRNAKTSGCIPVGARTYPRHGLYIMPRHALYTVPKNCPERPKNPAASLPCPGRVPNMACYIPTVSSTWHAHRVPETAQKCPEIGLHPGCSLGGSRTWPTLCAQKCLKITLSPCVGLYASRPWPAHHV</sequence>
<dbReference type="Gramene" id="OE9A014612T1">
    <property type="protein sequence ID" value="OE9A014612C1"/>
    <property type="gene ID" value="OE9A014612"/>
</dbReference>
<dbReference type="EMBL" id="CACTIH010005672">
    <property type="protein sequence ID" value="CAA3000150.1"/>
    <property type="molecule type" value="Genomic_DNA"/>
</dbReference>
<evidence type="ECO:0000313" key="3">
    <source>
        <dbReference type="Proteomes" id="UP000594638"/>
    </source>
</evidence>
<protein>
    <submittedName>
        <fullName evidence="2">Uncharacterized protein</fullName>
    </submittedName>
</protein>
<dbReference type="AlphaFoldDB" id="A0A8S0T8G3"/>
<gene>
    <name evidence="2" type="ORF">OLEA9_A014612</name>
</gene>
<dbReference type="Proteomes" id="UP000594638">
    <property type="component" value="Unassembled WGS sequence"/>
</dbReference>